<comment type="similarity">
    <text evidence="4 14">Belongs to the tetraspanin (TM4SF) family.</text>
</comment>
<keyword evidence="9 14" id="KW-1133">Transmembrane helix</keyword>
<organism evidence="15 16">
    <name type="scientific">Stichopus japonicus</name>
    <name type="common">Sea cucumber</name>
    <dbReference type="NCBI Taxonomy" id="307972"/>
    <lineage>
        <taxon>Eukaryota</taxon>
        <taxon>Metazoa</taxon>
        <taxon>Echinodermata</taxon>
        <taxon>Eleutherozoa</taxon>
        <taxon>Echinozoa</taxon>
        <taxon>Holothuroidea</taxon>
        <taxon>Aspidochirotacea</taxon>
        <taxon>Aspidochirotida</taxon>
        <taxon>Stichopodidae</taxon>
        <taxon>Apostichopus</taxon>
    </lineage>
</organism>
<keyword evidence="10 14" id="KW-0472">Membrane</keyword>
<dbReference type="GO" id="GO:0046930">
    <property type="term" value="C:pore complex"/>
    <property type="evidence" value="ECO:0007669"/>
    <property type="project" value="UniProtKB-ARBA"/>
</dbReference>
<dbReference type="SUPFAM" id="SSF48652">
    <property type="entry name" value="Tetraspanin"/>
    <property type="match status" value="1"/>
</dbReference>
<dbReference type="InterPro" id="IPR018499">
    <property type="entry name" value="Tetraspanin/Peripherin"/>
</dbReference>
<dbReference type="AlphaFoldDB" id="A0A2G8KMP9"/>
<dbReference type="InterPro" id="IPR008952">
    <property type="entry name" value="Tetraspanin_EC2_sf"/>
</dbReference>
<evidence type="ECO:0000256" key="7">
    <source>
        <dbReference type="ARBA" id="ARBA00022692"/>
    </source>
</evidence>
<evidence type="ECO:0000256" key="13">
    <source>
        <dbReference type="PIRSR" id="PIRSR002419-1"/>
    </source>
</evidence>
<keyword evidence="8" id="KW-0965">Cell junction</keyword>
<dbReference type="Proteomes" id="UP000230750">
    <property type="component" value="Unassembled WGS sequence"/>
</dbReference>
<keyword evidence="7 14" id="KW-0812">Transmembrane</keyword>
<feature type="disulfide bond" evidence="13">
    <location>
        <begin position="148"/>
        <end position="179"/>
    </location>
</feature>
<evidence type="ECO:0000256" key="3">
    <source>
        <dbReference type="ARBA" id="ARBA00004651"/>
    </source>
</evidence>
<keyword evidence="12" id="KW-0325">Glycoprotein</keyword>
<evidence type="ECO:0000256" key="2">
    <source>
        <dbReference type="ARBA" id="ARBA00004536"/>
    </source>
</evidence>
<evidence type="ECO:0000256" key="5">
    <source>
        <dbReference type="ARBA" id="ARBA00022475"/>
    </source>
</evidence>
<dbReference type="GO" id="GO:0019899">
    <property type="term" value="F:enzyme binding"/>
    <property type="evidence" value="ECO:0007669"/>
    <property type="project" value="UniProtKB-ARBA"/>
</dbReference>
<dbReference type="GO" id="GO:0005912">
    <property type="term" value="C:adherens junction"/>
    <property type="evidence" value="ECO:0007669"/>
    <property type="project" value="UniProtKB-SubCell"/>
</dbReference>
<dbReference type="OrthoDB" id="2014092at2759"/>
<name>A0A2G8KMP9_STIJA</name>
<evidence type="ECO:0000256" key="12">
    <source>
        <dbReference type="ARBA" id="ARBA00023180"/>
    </source>
</evidence>
<comment type="subcellular location">
    <subcellularLocation>
        <location evidence="2">Cell junction</location>
        <location evidence="2">Adherens junction</location>
    </subcellularLocation>
    <subcellularLocation>
        <location evidence="3">Cell membrane</location>
        <topology evidence="3">Multi-pass membrane protein</topology>
    </subcellularLocation>
    <subcellularLocation>
        <location evidence="1">Cytoplasm</location>
    </subcellularLocation>
    <subcellularLocation>
        <location evidence="14">Membrane</location>
        <topology evidence="14">Multi-pass membrane protein</topology>
    </subcellularLocation>
</comment>
<evidence type="ECO:0000256" key="1">
    <source>
        <dbReference type="ARBA" id="ARBA00004496"/>
    </source>
</evidence>
<dbReference type="PIRSF" id="PIRSF002419">
    <property type="entry name" value="Tetraspanin"/>
    <property type="match status" value="1"/>
</dbReference>
<feature type="disulfide bond" evidence="13">
    <location>
        <begin position="149"/>
        <end position="166"/>
    </location>
</feature>
<dbReference type="GO" id="GO:0005737">
    <property type="term" value="C:cytoplasm"/>
    <property type="evidence" value="ECO:0007669"/>
    <property type="project" value="UniProtKB-SubCell"/>
</dbReference>
<dbReference type="PANTHER" id="PTHR19282">
    <property type="entry name" value="TETRASPANIN"/>
    <property type="match status" value="1"/>
</dbReference>
<evidence type="ECO:0000256" key="10">
    <source>
        <dbReference type="ARBA" id="ARBA00023136"/>
    </source>
</evidence>
<evidence type="ECO:0000313" key="16">
    <source>
        <dbReference type="Proteomes" id="UP000230750"/>
    </source>
</evidence>
<proteinExistence type="inferred from homology"/>
<protein>
    <recommendedName>
        <fullName evidence="14">Tetraspanin</fullName>
    </recommendedName>
</protein>
<accession>A0A2G8KMP9</accession>
<feature type="transmembrane region" description="Helical" evidence="14">
    <location>
        <begin position="20"/>
        <end position="39"/>
    </location>
</feature>
<feature type="transmembrane region" description="Helical" evidence="14">
    <location>
        <begin position="59"/>
        <end position="79"/>
    </location>
</feature>
<evidence type="ECO:0000256" key="8">
    <source>
        <dbReference type="ARBA" id="ARBA00022949"/>
    </source>
</evidence>
<dbReference type="EMBL" id="MRZV01000474">
    <property type="protein sequence ID" value="PIK49247.1"/>
    <property type="molecule type" value="Genomic_DNA"/>
</dbReference>
<dbReference type="GO" id="GO:0072659">
    <property type="term" value="P:protein localization to plasma membrane"/>
    <property type="evidence" value="ECO:0007669"/>
    <property type="project" value="UniProtKB-ARBA"/>
</dbReference>
<keyword evidence="11 13" id="KW-1015">Disulfide bond</keyword>
<comment type="caution">
    <text evidence="14">Lacks conserved residue(s) required for the propagation of feature annotation.</text>
</comment>
<evidence type="ECO:0000256" key="14">
    <source>
        <dbReference type="RuleBase" id="RU361218"/>
    </source>
</evidence>
<comment type="caution">
    <text evidence="15">The sequence shown here is derived from an EMBL/GenBank/DDBJ whole genome shotgun (WGS) entry which is preliminary data.</text>
</comment>
<feature type="transmembrane region" description="Helical" evidence="14">
    <location>
        <begin position="85"/>
        <end position="110"/>
    </location>
</feature>
<evidence type="ECO:0000256" key="6">
    <source>
        <dbReference type="ARBA" id="ARBA00022490"/>
    </source>
</evidence>
<dbReference type="Pfam" id="PF00335">
    <property type="entry name" value="Tetraspanin"/>
    <property type="match status" value="1"/>
</dbReference>
<evidence type="ECO:0000256" key="9">
    <source>
        <dbReference type="ARBA" id="ARBA00022989"/>
    </source>
</evidence>
<dbReference type="PANTHER" id="PTHR19282:SF431">
    <property type="entry name" value="TETRASPANIN 26A, ISOFORM B-RELATED"/>
    <property type="match status" value="1"/>
</dbReference>
<evidence type="ECO:0000256" key="11">
    <source>
        <dbReference type="ARBA" id="ARBA00023157"/>
    </source>
</evidence>
<dbReference type="FunFam" id="1.10.1450.10:FF:000007">
    <property type="entry name" value="Tetraspanin"/>
    <property type="match status" value="1"/>
</dbReference>
<evidence type="ECO:0000256" key="4">
    <source>
        <dbReference type="ARBA" id="ARBA00006840"/>
    </source>
</evidence>
<dbReference type="GO" id="GO:0005886">
    <property type="term" value="C:plasma membrane"/>
    <property type="evidence" value="ECO:0007669"/>
    <property type="project" value="UniProtKB-SubCell"/>
</dbReference>
<dbReference type="STRING" id="307972.A0A2G8KMP9"/>
<keyword evidence="5" id="KW-1003">Cell membrane</keyword>
<gene>
    <name evidence="15" type="ORF">BSL78_13871</name>
</gene>
<reference evidence="15 16" key="1">
    <citation type="journal article" date="2017" name="PLoS Biol.">
        <title>The sea cucumber genome provides insights into morphological evolution and visceral regeneration.</title>
        <authorList>
            <person name="Zhang X."/>
            <person name="Sun L."/>
            <person name="Yuan J."/>
            <person name="Sun Y."/>
            <person name="Gao Y."/>
            <person name="Zhang L."/>
            <person name="Li S."/>
            <person name="Dai H."/>
            <person name="Hamel J.F."/>
            <person name="Liu C."/>
            <person name="Yu Y."/>
            <person name="Liu S."/>
            <person name="Lin W."/>
            <person name="Guo K."/>
            <person name="Jin S."/>
            <person name="Xu P."/>
            <person name="Storey K.B."/>
            <person name="Huan P."/>
            <person name="Zhang T."/>
            <person name="Zhou Y."/>
            <person name="Zhang J."/>
            <person name="Lin C."/>
            <person name="Li X."/>
            <person name="Xing L."/>
            <person name="Huo D."/>
            <person name="Sun M."/>
            <person name="Wang L."/>
            <person name="Mercier A."/>
            <person name="Li F."/>
            <person name="Yang H."/>
            <person name="Xiang J."/>
        </authorList>
    </citation>
    <scope>NUCLEOTIDE SEQUENCE [LARGE SCALE GENOMIC DNA]</scope>
    <source>
        <strain evidence="15">Shaxun</strain>
        <tissue evidence="15">Muscle</tissue>
    </source>
</reference>
<dbReference type="GO" id="GO:0065003">
    <property type="term" value="P:protein-containing complex assembly"/>
    <property type="evidence" value="ECO:0007669"/>
    <property type="project" value="UniProtKB-ARBA"/>
</dbReference>
<evidence type="ECO:0000313" key="15">
    <source>
        <dbReference type="EMBL" id="PIK49247.1"/>
    </source>
</evidence>
<dbReference type="Gene3D" id="1.10.1450.10">
    <property type="entry name" value="Tetraspanin"/>
    <property type="match status" value="1"/>
</dbReference>
<keyword evidence="16" id="KW-1185">Reference proteome</keyword>
<dbReference type="PRINTS" id="PR00259">
    <property type="entry name" value="TMFOUR"/>
</dbReference>
<dbReference type="GO" id="GO:0051604">
    <property type="term" value="P:protein maturation"/>
    <property type="evidence" value="ECO:0007669"/>
    <property type="project" value="UniProtKB-ARBA"/>
</dbReference>
<dbReference type="InterPro" id="IPR000301">
    <property type="entry name" value="Tetraspanin_animals"/>
</dbReference>
<sequence>MSVVSSSFIPQIDTLVDKLTNFHLLSIGLILVGILGIAIREDELNINSKLEFFTDPAAIIIAVAAVVFLITFFGCVGALNENCLFLRIYFILLIILFVVEIILGILVFAFSGQVKQEIDEIVQEGIRQYRTDADLTNFIDFAQRELECCGGLGGFTDWTNNRYFACPDDPNAETNVEACGVPYSCCTSSDEDIINTQCGFNIQKRFPVDAADDIYVTGCIDKFVESAQMRSFLLGFTIFGIALLQVTKIQLK</sequence>
<keyword evidence="6" id="KW-0963">Cytoplasm</keyword>